<gene>
    <name evidence="1" type="ORF">V1478_000449</name>
</gene>
<dbReference type="PROSITE" id="PS51257">
    <property type="entry name" value="PROKAR_LIPOPROTEIN"/>
    <property type="match status" value="1"/>
</dbReference>
<name>A0ABD2C5I6_VESSQ</name>
<organism evidence="1 2">
    <name type="scientific">Vespula squamosa</name>
    <name type="common">Southern yellow jacket</name>
    <name type="synonym">Wasp</name>
    <dbReference type="NCBI Taxonomy" id="30214"/>
    <lineage>
        <taxon>Eukaryota</taxon>
        <taxon>Metazoa</taxon>
        <taxon>Ecdysozoa</taxon>
        <taxon>Arthropoda</taxon>
        <taxon>Hexapoda</taxon>
        <taxon>Insecta</taxon>
        <taxon>Pterygota</taxon>
        <taxon>Neoptera</taxon>
        <taxon>Endopterygota</taxon>
        <taxon>Hymenoptera</taxon>
        <taxon>Apocrita</taxon>
        <taxon>Aculeata</taxon>
        <taxon>Vespoidea</taxon>
        <taxon>Vespidae</taxon>
        <taxon>Vespinae</taxon>
        <taxon>Vespula</taxon>
    </lineage>
</organism>
<evidence type="ECO:0000313" key="1">
    <source>
        <dbReference type="EMBL" id="KAL2740308.1"/>
    </source>
</evidence>
<protein>
    <submittedName>
        <fullName evidence="1">Uncharacterized protein</fullName>
    </submittedName>
</protein>
<evidence type="ECO:0000313" key="2">
    <source>
        <dbReference type="Proteomes" id="UP001607302"/>
    </source>
</evidence>
<comment type="caution">
    <text evidence="1">The sequence shown here is derived from an EMBL/GenBank/DDBJ whole genome shotgun (WGS) entry which is preliminary data.</text>
</comment>
<dbReference type="AlphaFoldDB" id="A0ABD2C5I6"/>
<proteinExistence type="predicted"/>
<sequence length="107" mass="11818">MIYSLKKRHINHKVVRGLFSGIYTFGALTVSCVLEKANRRSPPSPLQHPAVRVRSLPFSPPFLSRREVVAAAASSRATPFTGSHSSVVLGRRNLEVTNKDIVLLSHE</sequence>
<keyword evidence="2" id="KW-1185">Reference proteome</keyword>
<dbReference type="Proteomes" id="UP001607302">
    <property type="component" value="Unassembled WGS sequence"/>
</dbReference>
<accession>A0ABD2C5I6</accession>
<dbReference type="EMBL" id="JAUDFV010000020">
    <property type="protein sequence ID" value="KAL2740308.1"/>
    <property type="molecule type" value="Genomic_DNA"/>
</dbReference>
<reference evidence="1 2" key="1">
    <citation type="journal article" date="2024" name="Ann. Entomol. Soc. Am.">
        <title>Genomic analyses of the southern and eastern yellowjacket wasps (Hymenoptera: Vespidae) reveal evolutionary signatures of social life.</title>
        <authorList>
            <person name="Catto M.A."/>
            <person name="Caine P.B."/>
            <person name="Orr S.E."/>
            <person name="Hunt B.G."/>
            <person name="Goodisman M.A.D."/>
        </authorList>
    </citation>
    <scope>NUCLEOTIDE SEQUENCE [LARGE SCALE GENOMIC DNA]</scope>
    <source>
        <strain evidence="1">233</strain>
        <tissue evidence="1">Head and thorax</tissue>
    </source>
</reference>